<feature type="region of interest" description="Disordered" evidence="1">
    <location>
        <begin position="104"/>
        <end position="154"/>
    </location>
</feature>
<dbReference type="EMBL" id="ML978126">
    <property type="protein sequence ID" value="KAF2098894.1"/>
    <property type="molecule type" value="Genomic_DNA"/>
</dbReference>
<dbReference type="PROSITE" id="PS50097">
    <property type="entry name" value="BTB"/>
    <property type="match status" value="1"/>
</dbReference>
<feature type="compositionally biased region" description="Acidic residues" evidence="1">
    <location>
        <begin position="115"/>
        <end position="125"/>
    </location>
</feature>
<sequence>MELLWNLNYRVVTIKVGPGRETFQLYEDLLFRFSDYFRDAFNIKSEEGMDRVLDLNEDVATFRAYIHWLHTRELRLPGMEHVNLRAPKPGWAWQDIERDSADGSYDSNISLSDVEVSDGEDEDFSWLDNDNREEATDSEIDNETNHEEQETPNDTPLVVDFWTATQQNFDEAASALVDFYIFARRYDTRQLRNDLIDALISQCCLGGGAYELLPNFDLITKVFINLPPTTMLARLIISAYAAIWSSKPITGEVAREKRDDLPRPFLTEVFWEIGQRRLDPANKDSATRSTETLDWCRFHEHVGEEEEEACRQMRKDEEAAY</sequence>
<proteinExistence type="predicted"/>
<reference evidence="3" key="1">
    <citation type="journal article" date="2020" name="Stud. Mycol.">
        <title>101 Dothideomycetes genomes: a test case for predicting lifestyles and emergence of pathogens.</title>
        <authorList>
            <person name="Haridas S."/>
            <person name="Albert R."/>
            <person name="Binder M."/>
            <person name="Bloem J."/>
            <person name="Labutti K."/>
            <person name="Salamov A."/>
            <person name="Andreopoulos B."/>
            <person name="Baker S."/>
            <person name="Barry K."/>
            <person name="Bills G."/>
            <person name="Bluhm B."/>
            <person name="Cannon C."/>
            <person name="Castanera R."/>
            <person name="Culley D."/>
            <person name="Daum C."/>
            <person name="Ezra D."/>
            <person name="Gonzalez J."/>
            <person name="Henrissat B."/>
            <person name="Kuo A."/>
            <person name="Liang C."/>
            <person name="Lipzen A."/>
            <person name="Lutzoni F."/>
            <person name="Magnuson J."/>
            <person name="Mondo S."/>
            <person name="Nolan M."/>
            <person name="Ohm R."/>
            <person name="Pangilinan J."/>
            <person name="Park H.-J."/>
            <person name="Ramirez L."/>
            <person name="Alfaro M."/>
            <person name="Sun H."/>
            <person name="Tritt A."/>
            <person name="Yoshinaga Y."/>
            <person name="Zwiers L.-H."/>
            <person name="Turgeon B."/>
            <person name="Goodwin S."/>
            <person name="Spatafora J."/>
            <person name="Crous P."/>
            <person name="Grigoriev I."/>
        </authorList>
    </citation>
    <scope>NUCLEOTIDE SEQUENCE</scope>
    <source>
        <strain evidence="3">CBS 133067</strain>
    </source>
</reference>
<dbReference type="PANTHER" id="PTHR47843">
    <property type="entry name" value="BTB DOMAIN-CONTAINING PROTEIN-RELATED"/>
    <property type="match status" value="1"/>
</dbReference>
<dbReference type="InterPro" id="IPR000210">
    <property type="entry name" value="BTB/POZ_dom"/>
</dbReference>
<evidence type="ECO:0000313" key="4">
    <source>
        <dbReference type="Proteomes" id="UP000799772"/>
    </source>
</evidence>
<dbReference type="CDD" id="cd18186">
    <property type="entry name" value="BTB_POZ_ZBTB_KLHL-like"/>
    <property type="match status" value="1"/>
</dbReference>
<dbReference type="OrthoDB" id="194443at2759"/>
<dbReference type="Gene3D" id="3.30.710.10">
    <property type="entry name" value="Potassium Channel Kv1.1, Chain A"/>
    <property type="match status" value="1"/>
</dbReference>
<organism evidence="3 4">
    <name type="scientific">Rhizodiscina lignyota</name>
    <dbReference type="NCBI Taxonomy" id="1504668"/>
    <lineage>
        <taxon>Eukaryota</taxon>
        <taxon>Fungi</taxon>
        <taxon>Dikarya</taxon>
        <taxon>Ascomycota</taxon>
        <taxon>Pezizomycotina</taxon>
        <taxon>Dothideomycetes</taxon>
        <taxon>Pleosporomycetidae</taxon>
        <taxon>Aulographales</taxon>
        <taxon>Rhizodiscinaceae</taxon>
        <taxon>Rhizodiscina</taxon>
    </lineage>
</organism>
<dbReference type="Proteomes" id="UP000799772">
    <property type="component" value="Unassembled WGS sequence"/>
</dbReference>
<comment type="caution">
    <text evidence="3">The sequence shown here is derived from an EMBL/GenBank/DDBJ whole genome shotgun (WGS) entry which is preliminary data.</text>
</comment>
<evidence type="ECO:0000256" key="1">
    <source>
        <dbReference type="SAM" id="MobiDB-lite"/>
    </source>
</evidence>
<gene>
    <name evidence="3" type="ORF">NA57DRAFT_76128</name>
</gene>
<keyword evidence="4" id="KW-1185">Reference proteome</keyword>
<dbReference type="InterPro" id="IPR011333">
    <property type="entry name" value="SKP1/BTB/POZ_sf"/>
</dbReference>
<name>A0A9P4IDM1_9PEZI</name>
<evidence type="ECO:0000313" key="3">
    <source>
        <dbReference type="EMBL" id="KAF2098894.1"/>
    </source>
</evidence>
<dbReference type="AlphaFoldDB" id="A0A9P4IDM1"/>
<dbReference type="PANTHER" id="PTHR47843:SF2">
    <property type="entry name" value="BTB DOMAIN-CONTAINING PROTEIN"/>
    <property type="match status" value="1"/>
</dbReference>
<evidence type="ECO:0000259" key="2">
    <source>
        <dbReference type="PROSITE" id="PS50097"/>
    </source>
</evidence>
<protein>
    <recommendedName>
        <fullName evidence="2">BTB domain-containing protein</fullName>
    </recommendedName>
</protein>
<feature type="domain" description="BTB" evidence="2">
    <location>
        <begin position="10"/>
        <end position="78"/>
    </location>
</feature>
<accession>A0A9P4IDM1</accession>